<dbReference type="Proteomes" id="UP000799640">
    <property type="component" value="Unassembled WGS sequence"/>
</dbReference>
<evidence type="ECO:0000313" key="2">
    <source>
        <dbReference type="EMBL" id="KAF2400980.1"/>
    </source>
</evidence>
<dbReference type="AlphaFoldDB" id="A0A6G1HY78"/>
<feature type="region of interest" description="Disordered" evidence="1">
    <location>
        <begin position="1"/>
        <end position="103"/>
    </location>
</feature>
<evidence type="ECO:0000313" key="3">
    <source>
        <dbReference type="Proteomes" id="UP000799640"/>
    </source>
</evidence>
<dbReference type="OrthoDB" id="4158609at2759"/>
<dbReference type="EMBL" id="ML996694">
    <property type="protein sequence ID" value="KAF2400980.1"/>
    <property type="molecule type" value="Genomic_DNA"/>
</dbReference>
<keyword evidence="3" id="KW-1185">Reference proteome</keyword>
<organism evidence="2 3">
    <name type="scientific">Trichodelitschia bisporula</name>
    <dbReference type="NCBI Taxonomy" id="703511"/>
    <lineage>
        <taxon>Eukaryota</taxon>
        <taxon>Fungi</taxon>
        <taxon>Dikarya</taxon>
        <taxon>Ascomycota</taxon>
        <taxon>Pezizomycotina</taxon>
        <taxon>Dothideomycetes</taxon>
        <taxon>Dothideomycetes incertae sedis</taxon>
        <taxon>Phaeotrichales</taxon>
        <taxon>Phaeotrichaceae</taxon>
        <taxon>Trichodelitschia</taxon>
    </lineage>
</organism>
<sequence>MSNATDAYETAYSREGRRGSWTSKFENLENQKRDTSSPGSEERRASITEQRVGKPGYIEQMWNSLTRGTTHPPASRDPDASRNTAIEPGPKQHITRTGAGTLG</sequence>
<evidence type="ECO:0000256" key="1">
    <source>
        <dbReference type="SAM" id="MobiDB-lite"/>
    </source>
</evidence>
<proteinExistence type="predicted"/>
<feature type="compositionally biased region" description="Basic and acidic residues" evidence="1">
    <location>
        <begin position="26"/>
        <end position="46"/>
    </location>
</feature>
<reference evidence="2" key="1">
    <citation type="journal article" date="2020" name="Stud. Mycol.">
        <title>101 Dothideomycetes genomes: a test case for predicting lifestyles and emergence of pathogens.</title>
        <authorList>
            <person name="Haridas S."/>
            <person name="Albert R."/>
            <person name="Binder M."/>
            <person name="Bloem J."/>
            <person name="Labutti K."/>
            <person name="Salamov A."/>
            <person name="Andreopoulos B."/>
            <person name="Baker S."/>
            <person name="Barry K."/>
            <person name="Bills G."/>
            <person name="Bluhm B."/>
            <person name="Cannon C."/>
            <person name="Castanera R."/>
            <person name="Culley D."/>
            <person name="Daum C."/>
            <person name="Ezra D."/>
            <person name="Gonzalez J."/>
            <person name="Henrissat B."/>
            <person name="Kuo A."/>
            <person name="Liang C."/>
            <person name="Lipzen A."/>
            <person name="Lutzoni F."/>
            <person name="Magnuson J."/>
            <person name="Mondo S."/>
            <person name="Nolan M."/>
            <person name="Ohm R."/>
            <person name="Pangilinan J."/>
            <person name="Park H.-J."/>
            <person name="Ramirez L."/>
            <person name="Alfaro M."/>
            <person name="Sun H."/>
            <person name="Tritt A."/>
            <person name="Yoshinaga Y."/>
            <person name="Zwiers L.-H."/>
            <person name="Turgeon B."/>
            <person name="Goodwin S."/>
            <person name="Spatafora J."/>
            <person name="Crous P."/>
            <person name="Grigoriev I."/>
        </authorList>
    </citation>
    <scope>NUCLEOTIDE SEQUENCE</scope>
    <source>
        <strain evidence="2">CBS 262.69</strain>
    </source>
</reference>
<gene>
    <name evidence="2" type="ORF">EJ06DRAFT_530062</name>
</gene>
<name>A0A6G1HY78_9PEZI</name>
<accession>A0A6G1HY78</accession>
<protein>
    <submittedName>
        <fullName evidence="2">Uncharacterized protein</fullName>
    </submittedName>
</protein>